<comment type="caution">
    <text evidence="8">The sequence shown here is derived from an EMBL/GenBank/DDBJ whole genome shotgun (WGS) entry which is preliminary data.</text>
</comment>
<dbReference type="NCBIfam" id="TIGR01145">
    <property type="entry name" value="ATP_synt_delta"/>
    <property type="match status" value="1"/>
</dbReference>
<dbReference type="SUPFAM" id="SSF47928">
    <property type="entry name" value="N-terminal domain of the delta subunit of the F1F0-ATP synthase"/>
    <property type="match status" value="1"/>
</dbReference>
<keyword evidence="7" id="KW-1003">Cell membrane</keyword>
<sequence length="181" mass="19756">MSIFTVASRYAKSLLELAQEQGNLDAVKADIDQIVVVLKSNTGIQTVLKNPIISADKKRSILQALFDGKVNPLIVSFFNVLVSKGRGNILVDIAQEFIREYNQLKGIVNATVISATKLSEKNLNDLQAKISQEINAQVLLKNKVDASVIGGFKLLVGDRQIDATIAGKLNKLEKYFVSQGV</sequence>
<keyword evidence="5 7" id="KW-0472">Membrane</keyword>
<dbReference type="OrthoDB" id="9802471at2"/>
<keyword evidence="6 7" id="KW-0066">ATP synthesis</keyword>
<proteinExistence type="inferred from homology"/>
<accession>A0A4R7D873</accession>
<evidence type="ECO:0000256" key="1">
    <source>
        <dbReference type="ARBA" id="ARBA00004370"/>
    </source>
</evidence>
<keyword evidence="7" id="KW-0139">CF(1)</keyword>
<evidence type="ECO:0000313" key="9">
    <source>
        <dbReference type="Proteomes" id="UP000294752"/>
    </source>
</evidence>
<dbReference type="PRINTS" id="PR00125">
    <property type="entry name" value="ATPASEDELTA"/>
</dbReference>
<comment type="function">
    <text evidence="7">F(1)F(0) ATP synthase produces ATP from ADP in the presence of a proton or sodium gradient. F-type ATPases consist of two structural domains, F(1) containing the extramembraneous catalytic core and F(0) containing the membrane proton channel, linked together by a central stalk and a peripheral stalk. During catalysis, ATP synthesis in the catalytic domain of F(1) is coupled via a rotary mechanism of the central stalk subunits to proton translocation.</text>
</comment>
<name>A0A4R7D873_9SPHI</name>
<evidence type="ECO:0000256" key="3">
    <source>
        <dbReference type="ARBA" id="ARBA00022781"/>
    </source>
</evidence>
<comment type="subcellular location">
    <subcellularLocation>
        <location evidence="7">Cell membrane</location>
        <topology evidence="7">Peripheral membrane protein</topology>
    </subcellularLocation>
    <subcellularLocation>
        <location evidence="1">Membrane</location>
    </subcellularLocation>
</comment>
<comment type="function">
    <text evidence="7">This protein is part of the stalk that links CF(0) to CF(1). It either transmits conformational changes from CF(0) to CF(1) or is implicated in proton conduction.</text>
</comment>
<evidence type="ECO:0000256" key="4">
    <source>
        <dbReference type="ARBA" id="ARBA00023065"/>
    </source>
</evidence>
<comment type="similarity">
    <text evidence="7">Belongs to the ATPase delta chain family.</text>
</comment>
<protein>
    <recommendedName>
        <fullName evidence="7">ATP synthase subunit delta</fullName>
    </recommendedName>
    <alternativeName>
        <fullName evidence="7">ATP synthase F(1) sector subunit delta</fullName>
    </alternativeName>
    <alternativeName>
        <fullName evidence="7">F-type ATPase subunit delta</fullName>
        <shortName evidence="7">F-ATPase subunit delta</shortName>
    </alternativeName>
</protein>
<dbReference type="NCBIfam" id="NF004403">
    <property type="entry name" value="PRK05758.2-4"/>
    <property type="match status" value="1"/>
</dbReference>
<keyword evidence="2 7" id="KW-0813">Transport</keyword>
<dbReference type="Gene3D" id="1.10.520.20">
    <property type="entry name" value="N-terminal domain of the delta subunit of the F1F0-ATP synthase"/>
    <property type="match status" value="1"/>
</dbReference>
<evidence type="ECO:0000256" key="7">
    <source>
        <dbReference type="HAMAP-Rule" id="MF_01416"/>
    </source>
</evidence>
<evidence type="ECO:0000256" key="5">
    <source>
        <dbReference type="ARBA" id="ARBA00023136"/>
    </source>
</evidence>
<keyword evidence="3 7" id="KW-0375">Hydrogen ion transport</keyword>
<dbReference type="GO" id="GO:0046933">
    <property type="term" value="F:proton-transporting ATP synthase activity, rotational mechanism"/>
    <property type="evidence" value="ECO:0007669"/>
    <property type="project" value="UniProtKB-UniRule"/>
</dbReference>
<dbReference type="GO" id="GO:0005886">
    <property type="term" value="C:plasma membrane"/>
    <property type="evidence" value="ECO:0007669"/>
    <property type="project" value="UniProtKB-SubCell"/>
</dbReference>
<dbReference type="AlphaFoldDB" id="A0A4R7D873"/>
<evidence type="ECO:0000313" key="8">
    <source>
        <dbReference type="EMBL" id="TDS16004.1"/>
    </source>
</evidence>
<dbReference type="Proteomes" id="UP000294752">
    <property type="component" value="Unassembled WGS sequence"/>
</dbReference>
<dbReference type="EMBL" id="SNZV01000002">
    <property type="protein sequence ID" value="TDS16004.1"/>
    <property type="molecule type" value="Genomic_DNA"/>
</dbReference>
<evidence type="ECO:0000256" key="2">
    <source>
        <dbReference type="ARBA" id="ARBA00022448"/>
    </source>
</evidence>
<dbReference type="InterPro" id="IPR026015">
    <property type="entry name" value="ATP_synth_OSCP/delta_N_sf"/>
</dbReference>
<reference evidence="8 9" key="1">
    <citation type="submission" date="2019-03" db="EMBL/GenBank/DDBJ databases">
        <title>Genomic Encyclopedia of Type Strains, Phase III (KMG-III): the genomes of soil and plant-associated and newly described type strains.</title>
        <authorList>
            <person name="Whitman W."/>
        </authorList>
    </citation>
    <scope>NUCLEOTIDE SEQUENCE [LARGE SCALE GENOMIC DNA]</scope>
    <source>
        <strain evidence="8 9">CGMCC 1.12801</strain>
    </source>
</reference>
<dbReference type="RefSeq" id="WP_133639283.1">
    <property type="nucleotide sequence ID" value="NZ_SNZV01000002.1"/>
</dbReference>
<dbReference type="InterPro" id="IPR000711">
    <property type="entry name" value="ATPase_OSCP/dsu"/>
</dbReference>
<dbReference type="HAMAP" id="MF_01416">
    <property type="entry name" value="ATP_synth_delta_bact"/>
    <property type="match status" value="1"/>
</dbReference>
<dbReference type="Pfam" id="PF00213">
    <property type="entry name" value="OSCP"/>
    <property type="match status" value="1"/>
</dbReference>
<keyword evidence="4 7" id="KW-0406">Ion transport</keyword>
<dbReference type="GO" id="GO:0045259">
    <property type="term" value="C:proton-transporting ATP synthase complex"/>
    <property type="evidence" value="ECO:0007669"/>
    <property type="project" value="UniProtKB-KW"/>
</dbReference>
<gene>
    <name evidence="7" type="primary">atpH</name>
    <name evidence="8" type="ORF">B0I21_102326</name>
</gene>
<keyword evidence="9" id="KW-1185">Reference proteome</keyword>
<dbReference type="PANTHER" id="PTHR11910">
    <property type="entry name" value="ATP SYNTHASE DELTA CHAIN"/>
    <property type="match status" value="1"/>
</dbReference>
<organism evidence="8 9">
    <name type="scientific">Sphingobacterium paludis</name>
    <dbReference type="NCBI Taxonomy" id="1476465"/>
    <lineage>
        <taxon>Bacteria</taxon>
        <taxon>Pseudomonadati</taxon>
        <taxon>Bacteroidota</taxon>
        <taxon>Sphingobacteriia</taxon>
        <taxon>Sphingobacteriales</taxon>
        <taxon>Sphingobacteriaceae</taxon>
        <taxon>Sphingobacterium</taxon>
    </lineage>
</organism>
<evidence type="ECO:0000256" key="6">
    <source>
        <dbReference type="ARBA" id="ARBA00023310"/>
    </source>
</evidence>